<evidence type="ECO:0000313" key="3">
    <source>
        <dbReference type="EMBL" id="OYD50586.1"/>
    </source>
</evidence>
<comment type="similarity">
    <text evidence="1">Belongs to the UPF0065 (bug) family.</text>
</comment>
<protein>
    <submittedName>
        <fullName evidence="3">MFS transporter</fullName>
    </submittedName>
</protein>
<comment type="caution">
    <text evidence="3">The sequence shown here is derived from an EMBL/GenBank/DDBJ whole genome shotgun (WGS) entry which is preliminary data.</text>
</comment>
<dbReference type="InterPro" id="IPR005064">
    <property type="entry name" value="BUG"/>
</dbReference>
<accession>A0A235ENG4</accession>
<feature type="region of interest" description="Disordered" evidence="2">
    <location>
        <begin position="1"/>
        <end position="20"/>
    </location>
</feature>
<sequence>MAHAHDFRTPARSSAQIQARAHARSRRKAVALAFTLSALGALAVAAAGALLAPGTAHAQATAPTGASWPTKPVRIVVPFAPGGTTDILARAMAPELSKAFGQQFIVDNRAGAGGNVGAEVVAKSPGDGYTLLMGTVGTHGINRALYAKLPYDPIKDFVPITLVAAVPNVMVMNTDKAKALGVTNVQDFIRVAKASPGKMNMASSGNGTSIHLAGELFKSMTGTFMLHLPYRGSGPALLDMVAGNADVMFDNLPSSMAQIKAGKLVALAVTSAERSGALPDVPTVEQAGGPTLKGYEASSWFGLLAPAGTPPDIVNRIQQEVAKSLATPAMKERLLAQGAIPGGNTPADFAKHIDNEHRKWAQVVKTSGAKVD</sequence>
<evidence type="ECO:0000256" key="2">
    <source>
        <dbReference type="SAM" id="MobiDB-lite"/>
    </source>
</evidence>
<dbReference type="AlphaFoldDB" id="A0A235ENG4"/>
<gene>
    <name evidence="3" type="ORF">CBY09_10390</name>
</gene>
<dbReference type="SUPFAM" id="SSF53850">
    <property type="entry name" value="Periplasmic binding protein-like II"/>
    <property type="match status" value="1"/>
</dbReference>
<evidence type="ECO:0000313" key="4">
    <source>
        <dbReference type="Proteomes" id="UP000215441"/>
    </source>
</evidence>
<dbReference type="PANTHER" id="PTHR42928:SF5">
    <property type="entry name" value="BLR1237 PROTEIN"/>
    <property type="match status" value="1"/>
</dbReference>
<dbReference type="Pfam" id="PF03401">
    <property type="entry name" value="TctC"/>
    <property type="match status" value="1"/>
</dbReference>
<dbReference type="Gene3D" id="3.40.190.150">
    <property type="entry name" value="Bordetella uptake gene, domain 1"/>
    <property type="match status" value="1"/>
</dbReference>
<evidence type="ECO:0000256" key="1">
    <source>
        <dbReference type="ARBA" id="ARBA00006987"/>
    </source>
</evidence>
<dbReference type="EMBL" id="NOIG01000006">
    <property type="protein sequence ID" value="OYD50586.1"/>
    <property type="molecule type" value="Genomic_DNA"/>
</dbReference>
<name>A0A235ENG4_9BURK</name>
<organism evidence="3 4">
    <name type="scientific">Acidovorax kalamii</name>
    <dbReference type="NCBI Taxonomy" id="2004485"/>
    <lineage>
        <taxon>Bacteria</taxon>
        <taxon>Pseudomonadati</taxon>
        <taxon>Pseudomonadota</taxon>
        <taxon>Betaproteobacteria</taxon>
        <taxon>Burkholderiales</taxon>
        <taxon>Comamonadaceae</taxon>
        <taxon>Acidovorax</taxon>
    </lineage>
</organism>
<dbReference type="Proteomes" id="UP000215441">
    <property type="component" value="Unassembled WGS sequence"/>
</dbReference>
<dbReference type="InterPro" id="IPR042100">
    <property type="entry name" value="Bug_dom1"/>
</dbReference>
<dbReference type="OrthoDB" id="8678477at2"/>
<dbReference type="RefSeq" id="WP_094289444.1">
    <property type="nucleotide sequence ID" value="NZ_NOIG01000006.1"/>
</dbReference>
<dbReference type="CDD" id="cd13578">
    <property type="entry name" value="PBP2_Bug27"/>
    <property type="match status" value="1"/>
</dbReference>
<keyword evidence="4" id="KW-1185">Reference proteome</keyword>
<dbReference type="PIRSF" id="PIRSF017082">
    <property type="entry name" value="YflP"/>
    <property type="match status" value="1"/>
</dbReference>
<dbReference type="PANTHER" id="PTHR42928">
    <property type="entry name" value="TRICARBOXYLATE-BINDING PROTEIN"/>
    <property type="match status" value="1"/>
</dbReference>
<proteinExistence type="inferred from homology"/>
<dbReference type="Gene3D" id="3.40.190.10">
    <property type="entry name" value="Periplasmic binding protein-like II"/>
    <property type="match status" value="1"/>
</dbReference>
<reference evidence="3 4" key="1">
    <citation type="submission" date="2017-07" db="EMBL/GenBank/DDBJ databases">
        <title>Acidovorax KNDSW TSA 6 genome sequence and assembly.</title>
        <authorList>
            <person name="Mayilraj S."/>
        </authorList>
    </citation>
    <scope>NUCLEOTIDE SEQUENCE [LARGE SCALE GENOMIC DNA]</scope>
    <source>
        <strain evidence="3 4">KNDSW-TSA6</strain>
    </source>
</reference>